<feature type="chain" id="PRO_5010269885" evidence="2">
    <location>
        <begin position="28"/>
        <end position="177"/>
    </location>
</feature>
<feature type="compositionally biased region" description="Low complexity" evidence="1">
    <location>
        <begin position="160"/>
        <end position="177"/>
    </location>
</feature>
<evidence type="ECO:0000256" key="2">
    <source>
        <dbReference type="SAM" id="SignalP"/>
    </source>
</evidence>
<feature type="compositionally biased region" description="Acidic residues" evidence="1">
    <location>
        <begin position="103"/>
        <end position="112"/>
    </location>
</feature>
<reference evidence="3" key="1">
    <citation type="journal article" date="2013" name="Nat. Biotechnol.">
        <title>Draft genome sequence of chickpea (Cicer arietinum) provides a resource for trait improvement.</title>
        <authorList>
            <person name="Varshney R.K."/>
            <person name="Song C."/>
            <person name="Saxena R.K."/>
            <person name="Azam S."/>
            <person name="Yu S."/>
            <person name="Sharpe A.G."/>
            <person name="Cannon S."/>
            <person name="Baek J."/>
            <person name="Rosen B.D."/>
            <person name="Tar'an B."/>
            <person name="Millan T."/>
            <person name="Zhang X."/>
            <person name="Ramsay L.D."/>
            <person name="Iwata A."/>
            <person name="Wang Y."/>
            <person name="Nelson W."/>
            <person name="Farmer A.D."/>
            <person name="Gaur P.M."/>
            <person name="Soderlund C."/>
            <person name="Penmetsa R.V."/>
            <person name="Xu C."/>
            <person name="Bharti A.K."/>
            <person name="He W."/>
            <person name="Winter P."/>
            <person name="Zhao S."/>
            <person name="Hane J.K."/>
            <person name="Carrasquilla-Garcia N."/>
            <person name="Condie J.A."/>
            <person name="Upadhyaya H.D."/>
            <person name="Luo M.C."/>
            <person name="Thudi M."/>
            <person name="Gowda C.L."/>
            <person name="Singh N.P."/>
            <person name="Lichtenzveig J."/>
            <person name="Gali K.K."/>
            <person name="Rubio J."/>
            <person name="Nadarajan N."/>
            <person name="Dolezel J."/>
            <person name="Bansal K.C."/>
            <person name="Xu X."/>
            <person name="Edwards D."/>
            <person name="Zhang G."/>
            <person name="Kahl G."/>
            <person name="Gil J."/>
            <person name="Singh K.B."/>
            <person name="Datta S.K."/>
            <person name="Jackson S.A."/>
            <person name="Wang J."/>
            <person name="Cook D.R."/>
        </authorList>
    </citation>
    <scope>NUCLEOTIDE SEQUENCE [LARGE SCALE GENOMIC DNA]</scope>
    <source>
        <strain evidence="3">cv. CDC Frontier</strain>
    </source>
</reference>
<feature type="region of interest" description="Disordered" evidence="1">
    <location>
        <begin position="72"/>
        <end position="177"/>
    </location>
</feature>
<feature type="signal peptide" evidence="2">
    <location>
        <begin position="1"/>
        <end position="27"/>
    </location>
</feature>
<proteinExistence type="predicted"/>
<protein>
    <submittedName>
        <fullName evidence="4">Uncharacterized protein LOC101515237</fullName>
    </submittedName>
</protein>
<dbReference type="Proteomes" id="UP000087171">
    <property type="component" value="Chromosome Ca4"/>
</dbReference>
<gene>
    <name evidence="4" type="primary">LOC101515237</name>
</gene>
<keyword evidence="3" id="KW-1185">Reference proteome</keyword>
<name>A0A1S2Y4E9_CICAR</name>
<dbReference type="KEGG" id="cam:101515237"/>
<reference evidence="4" key="2">
    <citation type="submission" date="2025-08" db="UniProtKB">
        <authorList>
            <consortium name="RefSeq"/>
        </authorList>
    </citation>
    <scope>IDENTIFICATION</scope>
    <source>
        <tissue evidence="4">Etiolated seedlings</tissue>
    </source>
</reference>
<evidence type="ECO:0000313" key="3">
    <source>
        <dbReference type="Proteomes" id="UP000087171"/>
    </source>
</evidence>
<dbReference type="OrthoDB" id="1433619at2759"/>
<evidence type="ECO:0000256" key="1">
    <source>
        <dbReference type="SAM" id="MobiDB-lite"/>
    </source>
</evidence>
<dbReference type="RefSeq" id="XP_004499163.1">
    <property type="nucleotide sequence ID" value="XM_004499106.3"/>
</dbReference>
<sequence length="177" mass="18915">MKEKMATEISFHLVFTLVVLSHYSVLCEEDPWQSLIDQAKQSGIPQDTLNEAQSVLEDEAIEQVAIEALGDGPNSLVGWVEEADGEETNRGNQAPVEAPANLPDDEEDEVESPENSPTESPNFAPIEAPELTPTNAPIDPPVLSPTNIARKFASLKAPTNAPLRAPSPAPNAASPKA</sequence>
<organism evidence="3 4">
    <name type="scientific">Cicer arietinum</name>
    <name type="common">Chickpea</name>
    <name type="synonym">Garbanzo</name>
    <dbReference type="NCBI Taxonomy" id="3827"/>
    <lineage>
        <taxon>Eukaryota</taxon>
        <taxon>Viridiplantae</taxon>
        <taxon>Streptophyta</taxon>
        <taxon>Embryophyta</taxon>
        <taxon>Tracheophyta</taxon>
        <taxon>Spermatophyta</taxon>
        <taxon>Magnoliopsida</taxon>
        <taxon>eudicotyledons</taxon>
        <taxon>Gunneridae</taxon>
        <taxon>Pentapetalae</taxon>
        <taxon>rosids</taxon>
        <taxon>fabids</taxon>
        <taxon>Fabales</taxon>
        <taxon>Fabaceae</taxon>
        <taxon>Papilionoideae</taxon>
        <taxon>50 kb inversion clade</taxon>
        <taxon>NPAAA clade</taxon>
        <taxon>Hologalegina</taxon>
        <taxon>IRL clade</taxon>
        <taxon>Cicereae</taxon>
        <taxon>Cicer</taxon>
    </lineage>
</organism>
<dbReference type="PaxDb" id="3827-XP_004499163.1"/>
<accession>A0A1S2Y4E9</accession>
<keyword evidence="2" id="KW-0732">Signal</keyword>
<dbReference type="AlphaFoldDB" id="A0A1S2Y4E9"/>
<dbReference type="GeneID" id="101515237"/>
<evidence type="ECO:0000313" key="4">
    <source>
        <dbReference type="RefSeq" id="XP_004499163.1"/>
    </source>
</evidence>